<dbReference type="PANTHER" id="PTHR43221">
    <property type="entry name" value="PROTEASE HTPX"/>
    <property type="match status" value="1"/>
</dbReference>
<feature type="transmembrane region" description="Helical" evidence="12">
    <location>
        <begin position="5"/>
        <end position="28"/>
    </location>
</feature>
<accession>A0A5M8FRE6</accession>
<dbReference type="RefSeq" id="WP_150091025.1">
    <property type="nucleotide sequence ID" value="NZ_JBFUOH010000052.1"/>
</dbReference>
<evidence type="ECO:0000256" key="1">
    <source>
        <dbReference type="ARBA" id="ARBA00004651"/>
    </source>
</evidence>
<feature type="binding site" evidence="12">
    <location>
        <position position="219"/>
    </location>
    <ligand>
        <name>Zn(2+)</name>
        <dbReference type="ChEBI" id="CHEBI:29105"/>
        <note>catalytic</note>
    </ligand>
</feature>
<feature type="binding site" evidence="12">
    <location>
        <position position="144"/>
    </location>
    <ligand>
        <name>Zn(2+)</name>
        <dbReference type="ChEBI" id="CHEBI:29105"/>
        <note>catalytic</note>
    </ligand>
</feature>
<keyword evidence="15" id="KW-1185">Reference proteome</keyword>
<evidence type="ECO:0000256" key="10">
    <source>
        <dbReference type="ARBA" id="ARBA00023049"/>
    </source>
</evidence>
<feature type="transmembrane region" description="Helical" evidence="12">
    <location>
        <begin position="34"/>
        <end position="54"/>
    </location>
</feature>
<comment type="cofactor">
    <cofactor evidence="12">
        <name>Zn(2+)</name>
        <dbReference type="ChEBI" id="CHEBI:29105"/>
    </cofactor>
    <text evidence="12">Binds 1 zinc ion per subunit.</text>
</comment>
<dbReference type="GO" id="GO:0006508">
    <property type="term" value="P:proteolysis"/>
    <property type="evidence" value="ECO:0007669"/>
    <property type="project" value="UniProtKB-KW"/>
</dbReference>
<evidence type="ECO:0000256" key="4">
    <source>
        <dbReference type="ARBA" id="ARBA00022670"/>
    </source>
</evidence>
<keyword evidence="8 12" id="KW-0862">Zinc</keyword>
<evidence type="ECO:0000256" key="2">
    <source>
        <dbReference type="ARBA" id="ARBA00009779"/>
    </source>
</evidence>
<dbReference type="EC" id="3.4.24.-" evidence="12"/>
<feature type="binding site" evidence="12">
    <location>
        <position position="140"/>
    </location>
    <ligand>
        <name>Zn(2+)</name>
        <dbReference type="ChEBI" id="CHEBI:29105"/>
        <note>catalytic</note>
    </ligand>
</feature>
<evidence type="ECO:0000259" key="13">
    <source>
        <dbReference type="Pfam" id="PF01435"/>
    </source>
</evidence>
<feature type="domain" description="Peptidase M48" evidence="13">
    <location>
        <begin position="76"/>
        <end position="288"/>
    </location>
</feature>
<evidence type="ECO:0000256" key="8">
    <source>
        <dbReference type="ARBA" id="ARBA00022833"/>
    </source>
</evidence>
<keyword evidence="6 12" id="KW-0479">Metal-binding</keyword>
<gene>
    <name evidence="12 14" type="primary">htpX</name>
    <name evidence="14" type="ORF">F2Q65_04995</name>
</gene>
<protein>
    <recommendedName>
        <fullName evidence="12">Protease HtpX</fullName>
        <ecNumber evidence="12">3.4.24.-</ecNumber>
    </recommendedName>
    <alternativeName>
        <fullName evidence="12">Heat shock protein HtpX</fullName>
    </alternativeName>
</protein>
<dbReference type="CDD" id="cd07335">
    <property type="entry name" value="M48B_HtpX_like"/>
    <property type="match status" value="1"/>
</dbReference>
<evidence type="ECO:0000256" key="3">
    <source>
        <dbReference type="ARBA" id="ARBA00022475"/>
    </source>
</evidence>
<dbReference type="EMBL" id="VWXX01000004">
    <property type="protein sequence ID" value="KAA6186726.1"/>
    <property type="molecule type" value="Genomic_DNA"/>
</dbReference>
<keyword evidence="9 12" id="KW-1133">Transmembrane helix</keyword>
<evidence type="ECO:0000256" key="12">
    <source>
        <dbReference type="HAMAP-Rule" id="MF_00188"/>
    </source>
</evidence>
<dbReference type="NCBIfam" id="NF003965">
    <property type="entry name" value="PRK05457.1"/>
    <property type="match status" value="1"/>
</dbReference>
<reference evidence="14 15" key="1">
    <citation type="submission" date="2019-09" db="EMBL/GenBank/DDBJ databases">
        <title>Whole-genome sequence of the purple sulfur bacterium Thiohalocapsa marina DSM 19078.</title>
        <authorList>
            <person name="Kyndt J.A."/>
            <person name="Meyer T.E."/>
        </authorList>
    </citation>
    <scope>NUCLEOTIDE SEQUENCE [LARGE SCALE GENOMIC DNA]</scope>
    <source>
        <strain evidence="14 15">DSM 19078</strain>
    </source>
</reference>
<dbReference type="InterPro" id="IPR001915">
    <property type="entry name" value="Peptidase_M48"/>
</dbReference>
<evidence type="ECO:0000256" key="5">
    <source>
        <dbReference type="ARBA" id="ARBA00022692"/>
    </source>
</evidence>
<dbReference type="Proteomes" id="UP000322981">
    <property type="component" value="Unassembled WGS sequence"/>
</dbReference>
<evidence type="ECO:0000256" key="7">
    <source>
        <dbReference type="ARBA" id="ARBA00022801"/>
    </source>
</evidence>
<dbReference type="GO" id="GO:0004222">
    <property type="term" value="F:metalloendopeptidase activity"/>
    <property type="evidence" value="ECO:0007669"/>
    <property type="project" value="UniProtKB-UniRule"/>
</dbReference>
<comment type="subcellular location">
    <subcellularLocation>
        <location evidence="1 12">Cell membrane</location>
        <topology evidence="1 12">Multi-pass membrane protein</topology>
    </subcellularLocation>
</comment>
<keyword evidence="4 12" id="KW-0645">Protease</keyword>
<dbReference type="InterPro" id="IPR022919">
    <property type="entry name" value="Pept_M48_protease_HtpX"/>
</dbReference>
<keyword evidence="5 12" id="KW-0812">Transmembrane</keyword>
<name>A0A5M8FRE6_9GAMM</name>
<dbReference type="GO" id="GO:0005886">
    <property type="term" value="C:plasma membrane"/>
    <property type="evidence" value="ECO:0007669"/>
    <property type="project" value="UniProtKB-SubCell"/>
</dbReference>
<evidence type="ECO:0000313" key="15">
    <source>
        <dbReference type="Proteomes" id="UP000322981"/>
    </source>
</evidence>
<keyword evidence="3 12" id="KW-1003">Cell membrane</keyword>
<comment type="caution">
    <text evidence="14">The sequence shown here is derived from an EMBL/GenBank/DDBJ whole genome shotgun (WGS) entry which is preliminary data.</text>
</comment>
<proteinExistence type="inferred from homology"/>
<dbReference type="HAMAP" id="MF_00188">
    <property type="entry name" value="Pept_M48_protease_HtpX"/>
    <property type="match status" value="1"/>
</dbReference>
<keyword evidence="10 12" id="KW-0482">Metalloprotease</keyword>
<dbReference type="OrthoDB" id="15218at2"/>
<keyword evidence="11 12" id="KW-0472">Membrane</keyword>
<keyword evidence="7 12" id="KW-0378">Hydrolase</keyword>
<feature type="active site" evidence="12">
    <location>
        <position position="141"/>
    </location>
</feature>
<sequence>MLRVLLYVGTNFAILAVLFVVLNILGIGDTTQGTGLLVMAVLFGFGGSLISLFISKWMAKRSMGVQIIQQPTTQFEQWLFEIVQRQSERAGIRMPEVGIFESPEPNAFATGWNRNDALVAVSTGLLQHMTKDEVEAVVGHEISHVANGDMVTLALIQGVLNTFVIILARVIGGFVDSALRGQNDEGGPGIGYFVVSIIAEIVLGFLASIVVMWFSRYREFRADAGGADLAGRQKMIDALRALQRVHQPHDLPAGEFAAFGISGGIGDGIKKLFASHPPLEERIAALESGRR</sequence>
<organism evidence="14 15">
    <name type="scientific">Thiohalocapsa marina</name>
    <dbReference type="NCBI Taxonomy" id="424902"/>
    <lineage>
        <taxon>Bacteria</taxon>
        <taxon>Pseudomonadati</taxon>
        <taxon>Pseudomonadota</taxon>
        <taxon>Gammaproteobacteria</taxon>
        <taxon>Chromatiales</taxon>
        <taxon>Chromatiaceae</taxon>
        <taxon>Thiohalocapsa</taxon>
    </lineage>
</organism>
<dbReference type="Gene3D" id="3.30.2010.10">
    <property type="entry name" value="Metalloproteases ('zincins'), catalytic domain"/>
    <property type="match status" value="1"/>
</dbReference>
<dbReference type="InterPro" id="IPR050083">
    <property type="entry name" value="HtpX_protease"/>
</dbReference>
<dbReference type="Pfam" id="PF01435">
    <property type="entry name" value="Peptidase_M48"/>
    <property type="match status" value="1"/>
</dbReference>
<feature type="transmembrane region" description="Helical" evidence="12">
    <location>
        <begin position="191"/>
        <end position="214"/>
    </location>
</feature>
<evidence type="ECO:0000256" key="6">
    <source>
        <dbReference type="ARBA" id="ARBA00022723"/>
    </source>
</evidence>
<dbReference type="AlphaFoldDB" id="A0A5M8FRE6"/>
<evidence type="ECO:0000313" key="14">
    <source>
        <dbReference type="EMBL" id="KAA6186726.1"/>
    </source>
</evidence>
<keyword evidence="12" id="KW-0346">Stress response</keyword>
<feature type="transmembrane region" description="Helical" evidence="12">
    <location>
        <begin position="150"/>
        <end position="171"/>
    </location>
</feature>
<dbReference type="PANTHER" id="PTHR43221:SF1">
    <property type="entry name" value="PROTEASE HTPX"/>
    <property type="match status" value="1"/>
</dbReference>
<evidence type="ECO:0000256" key="9">
    <source>
        <dbReference type="ARBA" id="ARBA00022989"/>
    </source>
</evidence>
<evidence type="ECO:0000256" key="11">
    <source>
        <dbReference type="ARBA" id="ARBA00023136"/>
    </source>
</evidence>
<dbReference type="GO" id="GO:0008270">
    <property type="term" value="F:zinc ion binding"/>
    <property type="evidence" value="ECO:0007669"/>
    <property type="project" value="UniProtKB-UniRule"/>
</dbReference>
<comment type="similarity">
    <text evidence="2 12">Belongs to the peptidase M48B family.</text>
</comment>